<keyword evidence="1" id="KW-0812">Transmembrane</keyword>
<name>A0ABD6E2X1_9BILA</name>
<feature type="transmembrane region" description="Helical" evidence="1">
    <location>
        <begin position="6"/>
        <end position="26"/>
    </location>
</feature>
<proteinExistence type="predicted"/>
<feature type="transmembrane region" description="Helical" evidence="1">
    <location>
        <begin position="139"/>
        <end position="161"/>
    </location>
</feature>
<dbReference type="AlphaFoldDB" id="A0ABD6E2X1"/>
<dbReference type="Gene3D" id="1.20.1070.10">
    <property type="entry name" value="Rhodopsin 7-helix transmembrane proteins"/>
    <property type="match status" value="1"/>
</dbReference>
<dbReference type="Proteomes" id="UP001608902">
    <property type="component" value="Unassembled WGS sequence"/>
</dbReference>
<evidence type="ECO:0000313" key="3">
    <source>
        <dbReference type="Proteomes" id="UP001608902"/>
    </source>
</evidence>
<accession>A0ABD6E2X1</accession>
<reference evidence="2 3" key="1">
    <citation type="submission" date="2024-08" db="EMBL/GenBank/DDBJ databases">
        <title>Gnathostoma spinigerum genome.</title>
        <authorList>
            <person name="Gonzalez-Bertolin B."/>
            <person name="Monzon S."/>
            <person name="Zaballos A."/>
            <person name="Jimenez P."/>
            <person name="Dekumyoy P."/>
            <person name="Varona S."/>
            <person name="Cuesta I."/>
            <person name="Sumanam S."/>
            <person name="Adisakwattana P."/>
            <person name="Gasser R.B."/>
            <person name="Hernandez-Gonzalez A."/>
            <person name="Young N.D."/>
            <person name="Perteguer M.J."/>
        </authorList>
    </citation>
    <scope>NUCLEOTIDE SEQUENCE [LARGE SCALE GENOMIC DNA]</scope>
    <source>
        <strain evidence="2">AL3</strain>
        <tissue evidence="2">Liver</tissue>
    </source>
</reference>
<evidence type="ECO:0000313" key="2">
    <source>
        <dbReference type="EMBL" id="MFH4974153.1"/>
    </source>
</evidence>
<keyword evidence="3" id="KW-1185">Reference proteome</keyword>
<dbReference type="SUPFAM" id="SSF81321">
    <property type="entry name" value="Family A G protein-coupled receptor-like"/>
    <property type="match status" value="1"/>
</dbReference>
<dbReference type="EMBL" id="JBGFUD010000276">
    <property type="protein sequence ID" value="MFH4974153.1"/>
    <property type="molecule type" value="Genomic_DNA"/>
</dbReference>
<feature type="transmembrane region" description="Helical" evidence="1">
    <location>
        <begin position="99"/>
        <end position="119"/>
    </location>
</feature>
<organism evidence="2 3">
    <name type="scientific">Gnathostoma spinigerum</name>
    <dbReference type="NCBI Taxonomy" id="75299"/>
    <lineage>
        <taxon>Eukaryota</taxon>
        <taxon>Metazoa</taxon>
        <taxon>Ecdysozoa</taxon>
        <taxon>Nematoda</taxon>
        <taxon>Chromadorea</taxon>
        <taxon>Rhabditida</taxon>
        <taxon>Spirurina</taxon>
        <taxon>Gnathostomatomorpha</taxon>
        <taxon>Gnathostomatoidea</taxon>
        <taxon>Gnathostomatidae</taxon>
        <taxon>Gnathostoma</taxon>
    </lineage>
</organism>
<evidence type="ECO:0000256" key="1">
    <source>
        <dbReference type="SAM" id="Phobius"/>
    </source>
</evidence>
<comment type="caution">
    <text evidence="2">The sequence shown here is derived from an EMBL/GenBank/DDBJ whole genome shotgun (WGS) entry which is preliminary data.</text>
</comment>
<sequence>MNTVEAVFCMGLPSGLIITSNLLVAYRLKQQLRETPSAPSVSFGTSDIILASYNAPTSPRLSTFMKKSSLAYLSNRLSIGLISTDSKKKKRIRYTELQLTRSLMVVTWTFIALNLPNYLYRIIINVMEIDPGSLTMQYVGLLVHTALYTHHALLFYLYIFYSPQMKKRLWPTLLKMLECYCVQTTI</sequence>
<evidence type="ECO:0008006" key="4">
    <source>
        <dbReference type="Google" id="ProtNLM"/>
    </source>
</evidence>
<keyword evidence="1" id="KW-0472">Membrane</keyword>
<keyword evidence="1" id="KW-1133">Transmembrane helix</keyword>
<gene>
    <name evidence="2" type="ORF">AB6A40_000862</name>
</gene>
<protein>
    <recommendedName>
        <fullName evidence="4">G-protein coupled receptors family 1 profile domain-containing protein</fullName>
    </recommendedName>
</protein>